<dbReference type="InterPro" id="IPR023870">
    <property type="entry name" value="PGA_export_porin_PgaA"/>
</dbReference>
<keyword evidence="4" id="KW-1185">Reference proteome</keyword>
<dbReference type="InterPro" id="IPR011990">
    <property type="entry name" value="TPR-like_helical_dom_sf"/>
</dbReference>
<dbReference type="SUPFAM" id="SSF48452">
    <property type="entry name" value="TPR-like"/>
    <property type="match status" value="1"/>
</dbReference>
<gene>
    <name evidence="3" type="primary">pgaA</name>
    <name evidence="3" type="ORF">ACFO0J_00600</name>
</gene>
<proteinExistence type="predicted"/>
<evidence type="ECO:0000313" key="3">
    <source>
        <dbReference type="EMBL" id="MFC4296537.1"/>
    </source>
</evidence>
<comment type="caution">
    <text evidence="3">The sequence shown here is derived from an EMBL/GenBank/DDBJ whole genome shotgun (WGS) entry which is preliminary data.</text>
</comment>
<evidence type="ECO:0000313" key="4">
    <source>
        <dbReference type="Proteomes" id="UP001595756"/>
    </source>
</evidence>
<dbReference type="RefSeq" id="WP_376811123.1">
    <property type="nucleotide sequence ID" value="NZ_JBHSDY010000001.1"/>
</dbReference>
<dbReference type="EMBL" id="JBHSDY010000001">
    <property type="protein sequence ID" value="MFC4296537.1"/>
    <property type="molecule type" value="Genomic_DNA"/>
</dbReference>
<feature type="signal peptide" evidence="1">
    <location>
        <begin position="1"/>
        <end position="29"/>
    </location>
</feature>
<feature type="domain" description="PgaA membrane beta barrel" evidence="2">
    <location>
        <begin position="374"/>
        <end position="666"/>
    </location>
</feature>
<dbReference type="Gene3D" id="1.25.40.10">
    <property type="entry name" value="Tetratricopeptide repeat domain"/>
    <property type="match status" value="1"/>
</dbReference>
<reference evidence="4" key="1">
    <citation type="journal article" date="2019" name="Int. J. Syst. Evol. Microbiol.">
        <title>The Global Catalogue of Microorganisms (GCM) 10K type strain sequencing project: providing services to taxonomists for standard genome sequencing and annotation.</title>
        <authorList>
            <consortium name="The Broad Institute Genomics Platform"/>
            <consortium name="The Broad Institute Genome Sequencing Center for Infectious Disease"/>
            <person name="Wu L."/>
            <person name="Ma J."/>
        </authorList>
    </citation>
    <scope>NUCLEOTIDE SEQUENCE [LARGE SCALE GENOMIC DNA]</scope>
    <source>
        <strain evidence="4">CGMCC 1.19029</strain>
    </source>
</reference>
<dbReference type="InterPro" id="IPR049003">
    <property type="entry name" value="PgaA_barrel"/>
</dbReference>
<feature type="chain" id="PRO_5047500079" evidence="1">
    <location>
        <begin position="30"/>
        <end position="666"/>
    </location>
</feature>
<dbReference type="NCBIfam" id="TIGR03939">
    <property type="entry name" value="PGA_TPR_OMP"/>
    <property type="match status" value="1"/>
</dbReference>
<dbReference type="Pfam" id="PF21197">
    <property type="entry name" value="PgaA_barrel"/>
    <property type="match status" value="1"/>
</dbReference>
<name>A0ABV8RTR5_9BURK</name>
<organism evidence="3 4">
    <name type="scientific">Castellaniella hirudinis</name>
    <dbReference type="NCBI Taxonomy" id="1144617"/>
    <lineage>
        <taxon>Bacteria</taxon>
        <taxon>Pseudomonadati</taxon>
        <taxon>Pseudomonadota</taxon>
        <taxon>Betaproteobacteria</taxon>
        <taxon>Burkholderiales</taxon>
        <taxon>Alcaligenaceae</taxon>
        <taxon>Castellaniella</taxon>
    </lineage>
</organism>
<evidence type="ECO:0000259" key="2">
    <source>
        <dbReference type="Pfam" id="PF21197"/>
    </source>
</evidence>
<evidence type="ECO:0000256" key="1">
    <source>
        <dbReference type="SAM" id="SignalP"/>
    </source>
</evidence>
<dbReference type="Proteomes" id="UP001595756">
    <property type="component" value="Unassembled WGS sequence"/>
</dbReference>
<accession>A0ABV8RTR5</accession>
<protein>
    <submittedName>
        <fullName evidence="3">Poly-beta-1,6 N-acetyl-D-glucosamine export porin PgaA</fullName>
    </submittedName>
</protein>
<sequence length="666" mass="73008">MKPDRHARLLPAALTVCVTLALLSTAVSASTPLEQAADAYDQAPNAPGVAHAYILALRQARLPQAALRIAQMHPGVEPGLIRALQADVAAQWTRTASTDARGEADRHVLADKALAQYDQLIPQWRALGPEARDDTQRAEADRLQALHARGRMRELTRSYEALRADGTPVPDYVLGDVASAYLAQHQPDTAATLFQQSLASTAAGQDATARVADRIGLFYAQAESNQAEAANAGLDQTLAALPTWIWYKGDPVRRPNPEKLDAELTRALGAAYQGDTPKAQADLDRMVEAAPGNTRLRVARAEVWRARDLPRQAELDLKLAETEAPRSIEIETGQAETALALQEWRQARLLHDDLMARAPDNPAVQRLDRAWTAHQQAEWRTSAGLGTATGSPVQGSRDLRIDTVLYSPPLDEHWRAFAGAGYAEGRFDEGNGHDAWTRAGVQWRSRDLTIEAEASGNRYGYGNRAGAAFSALVDLDDHWQAGVGGALLSRDTPLRALAHDITANSLSASLRWRGDDRQEWTLTLTPSFFSDGNRRLEADLSGRQRLYTAPRVRVDALLDLAASRNTADDAPYFNPKSDLTVLPALQVTHTLYQRGETRWDQQFLLAAGAYAQQGYGTGGLYTLGYGQRYHLSPTFEIGFLATGTSRPYDGQRERSFNILVDMTVRF</sequence>
<keyword evidence="1" id="KW-0732">Signal</keyword>